<dbReference type="Pfam" id="PF02485">
    <property type="entry name" value="Branch"/>
    <property type="match status" value="1"/>
</dbReference>
<comment type="similarity">
    <text evidence="10">Belongs to the glycosyltransferase 14 family.</text>
</comment>
<evidence type="ECO:0000256" key="10">
    <source>
        <dbReference type="ARBA" id="ARBA00038150"/>
    </source>
</evidence>
<keyword evidence="5" id="KW-0812">Transmembrane</keyword>
<keyword evidence="9" id="KW-0325">Glycoprotein</keyword>
<keyword evidence="4" id="KW-0808">Transferase</keyword>
<keyword evidence="8" id="KW-0472">Membrane</keyword>
<dbReference type="OMA" id="TCLERWH"/>
<dbReference type="PROSITE" id="PS51257">
    <property type="entry name" value="PROKAR_LIPOPROTEIN"/>
    <property type="match status" value="1"/>
</dbReference>
<dbReference type="GO" id="GO:0008375">
    <property type="term" value="F:acetylglucosaminyltransferase activity"/>
    <property type="evidence" value="ECO:0007669"/>
    <property type="project" value="TreeGrafter"/>
</dbReference>
<gene>
    <name evidence="12" type="primary">LOC105944455</name>
</gene>
<reference evidence="12" key="1">
    <citation type="submission" date="2025-08" db="UniProtKB">
        <authorList>
            <consortium name="Ensembl"/>
        </authorList>
    </citation>
    <scope>IDENTIFICATION</scope>
</reference>
<evidence type="ECO:0000256" key="3">
    <source>
        <dbReference type="ARBA" id="ARBA00022676"/>
    </source>
</evidence>
<keyword evidence="13" id="KW-1185">Reference proteome</keyword>
<evidence type="ECO:0000256" key="8">
    <source>
        <dbReference type="ARBA" id="ARBA00023136"/>
    </source>
</evidence>
<evidence type="ECO:0000256" key="5">
    <source>
        <dbReference type="ARBA" id="ARBA00022692"/>
    </source>
</evidence>
<proteinExistence type="inferred from homology"/>
<evidence type="ECO:0000256" key="7">
    <source>
        <dbReference type="ARBA" id="ARBA00022989"/>
    </source>
</evidence>
<comment type="pathway">
    <text evidence="2">Protein modification; protein glycosylation.</text>
</comment>
<reference evidence="12" key="2">
    <citation type="submission" date="2025-09" db="UniProtKB">
        <authorList>
            <consortium name="Ensembl"/>
        </authorList>
    </citation>
    <scope>IDENTIFICATION</scope>
</reference>
<evidence type="ECO:0000313" key="13">
    <source>
        <dbReference type="Proteomes" id="UP000694385"/>
    </source>
</evidence>
<comment type="subcellular location">
    <subcellularLocation>
        <location evidence="1">Golgi apparatus membrane</location>
        <topology evidence="1">Single-pass type II membrane protein</topology>
    </subcellularLocation>
</comment>
<name>A0A8C5L811_JACJA</name>
<evidence type="ECO:0000313" key="12">
    <source>
        <dbReference type="Ensembl" id="ENSJJAP00000019149.1"/>
    </source>
</evidence>
<protein>
    <submittedName>
        <fullName evidence="12">Glucosaminyl (N-acetyl) transferase family member 7</fullName>
    </submittedName>
</protein>
<dbReference type="InterPro" id="IPR003406">
    <property type="entry name" value="Glyco_trans_14"/>
</dbReference>
<dbReference type="GeneID" id="105944455"/>
<dbReference type="GO" id="GO:0000139">
    <property type="term" value="C:Golgi membrane"/>
    <property type="evidence" value="ECO:0007669"/>
    <property type="project" value="UniProtKB-SubCell"/>
</dbReference>
<feature type="region of interest" description="Disordered" evidence="11">
    <location>
        <begin position="228"/>
        <end position="255"/>
    </location>
</feature>
<evidence type="ECO:0000256" key="11">
    <source>
        <dbReference type="SAM" id="MobiDB-lite"/>
    </source>
</evidence>
<accession>A0A8C5L811</accession>
<organism evidence="12 13">
    <name type="scientific">Jaculus jaculus</name>
    <name type="common">Lesser Egyptian jerboa</name>
    <dbReference type="NCBI Taxonomy" id="51337"/>
    <lineage>
        <taxon>Eukaryota</taxon>
        <taxon>Metazoa</taxon>
        <taxon>Chordata</taxon>
        <taxon>Craniata</taxon>
        <taxon>Vertebrata</taxon>
        <taxon>Euteleostomi</taxon>
        <taxon>Mammalia</taxon>
        <taxon>Eutheria</taxon>
        <taxon>Euarchontoglires</taxon>
        <taxon>Glires</taxon>
        <taxon>Rodentia</taxon>
        <taxon>Myomorpha</taxon>
        <taxon>Dipodoidea</taxon>
        <taxon>Dipodidae</taxon>
        <taxon>Dipodinae</taxon>
        <taxon>Jaculus</taxon>
    </lineage>
</organism>
<evidence type="ECO:0000256" key="4">
    <source>
        <dbReference type="ARBA" id="ARBA00022679"/>
    </source>
</evidence>
<evidence type="ECO:0000256" key="6">
    <source>
        <dbReference type="ARBA" id="ARBA00022968"/>
    </source>
</evidence>
<evidence type="ECO:0000256" key="2">
    <source>
        <dbReference type="ARBA" id="ARBA00004922"/>
    </source>
</evidence>
<dbReference type="PANTHER" id="PTHR19297:SF178">
    <property type="entry name" value="BETA-1,3-GALACTOSYL-O-GLYCOSYL-GLYCOPROTEIN BETA-1,6-N-ACETYLGLUCOSAMINYLTRANSFERASE 7"/>
    <property type="match status" value="1"/>
</dbReference>
<sequence length="416" mass="46879">MSQLRASKAGLAACAVICACACLYLWDRDPEDAEQEAVYPAVVECGFYPDELCSALSEGKGAAPQIAQFCRNPHRPELLAHLRAPQNCSKVSRGLRFISRPLSAVEQNFSLAYIIGVRKELAMFVRLLRAIYVPQNVYCIHIDKKAPRKYKTAVQALANCLENVFISSRGRKTALEGPESVQTDLSCMSDLVQHQRPWSCVIKLCGQDFPIKTNREIIHYIRDKGNGNSITPGAKAGQSGPGPSTRGDARFKPHPPQNLTLYSGSAYYILTRKFVEFILTDARAKDMLQWLRHIQNPEQHYWVTLNRLKDAPGVTRDTGWEGHFRAIKRKAEEGDGHDGCKGHYEQDTCVFGSGDLQWIIQSPALFASKFEPSTDPLVVACLERWHRRKALRQAEVPIEPHWHFPQENHFNTKSTH</sequence>
<keyword evidence="3" id="KW-0328">Glycosyltransferase</keyword>
<dbReference type="Proteomes" id="UP000694385">
    <property type="component" value="Unassembled WGS sequence"/>
</dbReference>
<dbReference type="AlphaFoldDB" id="A0A8C5L811"/>
<evidence type="ECO:0000256" key="9">
    <source>
        <dbReference type="ARBA" id="ARBA00023180"/>
    </source>
</evidence>
<keyword evidence="7" id="KW-1133">Transmembrane helix</keyword>
<dbReference type="GeneTree" id="ENSGT00940000160402"/>
<dbReference type="OrthoDB" id="2019572at2759"/>
<dbReference type="PANTHER" id="PTHR19297">
    <property type="entry name" value="GLYCOSYLTRANSFERASE 14 FAMILY MEMBER"/>
    <property type="match status" value="1"/>
</dbReference>
<dbReference type="Ensembl" id="ENSJJAT00000025685.1">
    <property type="protein sequence ID" value="ENSJJAP00000019149.1"/>
    <property type="gene ID" value="ENSJJAG00000020200.1"/>
</dbReference>
<keyword evidence="6" id="KW-0735">Signal-anchor</keyword>
<evidence type="ECO:0000256" key="1">
    <source>
        <dbReference type="ARBA" id="ARBA00004323"/>
    </source>
</evidence>